<dbReference type="EMBL" id="CP000698">
    <property type="protein sequence ID" value="ABQ28431.1"/>
    <property type="molecule type" value="Genomic_DNA"/>
</dbReference>
<dbReference type="AlphaFoldDB" id="A5G9G3"/>
<sequence length="255" mass="27437">MKCPKCGYNSFEFLDNCKKCSIDLVAFKESLGIRPVILPFMAKAAEAPAMGFTIASSILEQPVPENIAEPLVEDNSFSWDESLAEESPKQEESIPGLDMGSVQGEKDDAGLFSFGEESPTDSFGEFSFEEVAKESSQQAAALSAVQPSVEESFADLLESNSSLETPFATAIGGGATLEFEGFVEKAAVADTKESTPVSFDAAQDEFEMEDFFAQEENLAPAKTAKSVIPEQGGVSMDEFDFLFGSDESEKEKTSP</sequence>
<organism evidence="2 3">
    <name type="scientific">Geotalea uraniireducens (strain Rf4)</name>
    <name type="common">Geobacter uraniireducens</name>
    <dbReference type="NCBI Taxonomy" id="351605"/>
    <lineage>
        <taxon>Bacteria</taxon>
        <taxon>Pseudomonadati</taxon>
        <taxon>Thermodesulfobacteriota</taxon>
        <taxon>Desulfuromonadia</taxon>
        <taxon>Geobacterales</taxon>
        <taxon>Geobacteraceae</taxon>
        <taxon>Geotalea</taxon>
    </lineage>
</organism>
<evidence type="ECO:0000256" key="1">
    <source>
        <dbReference type="SAM" id="MobiDB-lite"/>
    </source>
</evidence>
<reference evidence="2 3" key="1">
    <citation type="submission" date="2007-05" db="EMBL/GenBank/DDBJ databases">
        <title>Complete sequence of Geobacter uraniireducens Rf4.</title>
        <authorList>
            <consortium name="US DOE Joint Genome Institute"/>
            <person name="Copeland A."/>
            <person name="Lucas S."/>
            <person name="Lapidus A."/>
            <person name="Barry K."/>
            <person name="Detter J.C."/>
            <person name="Glavina del Rio T."/>
            <person name="Hammon N."/>
            <person name="Israni S."/>
            <person name="Dalin E."/>
            <person name="Tice H."/>
            <person name="Pitluck S."/>
            <person name="Chertkov O."/>
            <person name="Brettin T."/>
            <person name="Bruce D."/>
            <person name="Han C."/>
            <person name="Schmutz J."/>
            <person name="Larimer F."/>
            <person name="Land M."/>
            <person name="Hauser L."/>
            <person name="Kyrpides N."/>
            <person name="Mikhailova N."/>
            <person name="Shelobolina E."/>
            <person name="Aklujkar M."/>
            <person name="Lovley D."/>
            <person name="Richardson P."/>
        </authorList>
    </citation>
    <scope>NUCLEOTIDE SEQUENCE [LARGE SCALE GENOMIC DNA]</scope>
    <source>
        <strain evidence="2 3">Rf4</strain>
    </source>
</reference>
<proteinExistence type="predicted"/>
<protein>
    <submittedName>
        <fullName evidence="2">Uncharacterized protein</fullName>
    </submittedName>
</protein>
<dbReference type="RefSeq" id="WP_011941061.1">
    <property type="nucleotide sequence ID" value="NC_009483.1"/>
</dbReference>
<feature type="region of interest" description="Disordered" evidence="1">
    <location>
        <begin position="80"/>
        <end position="101"/>
    </location>
</feature>
<evidence type="ECO:0000313" key="3">
    <source>
        <dbReference type="Proteomes" id="UP000006695"/>
    </source>
</evidence>
<dbReference type="KEGG" id="gur:Gura_4288"/>
<evidence type="ECO:0000313" key="2">
    <source>
        <dbReference type="EMBL" id="ABQ28431.1"/>
    </source>
</evidence>
<accession>A5G9G3</accession>
<dbReference type="Proteomes" id="UP000006695">
    <property type="component" value="Chromosome"/>
</dbReference>
<gene>
    <name evidence="2" type="ordered locus">Gura_4288</name>
</gene>
<dbReference type="OrthoDB" id="5432538at2"/>
<dbReference type="HOGENOM" id="CLU_1155127_0_0_7"/>
<keyword evidence="3" id="KW-1185">Reference proteome</keyword>
<name>A5G9G3_GEOUR</name>
<dbReference type="STRING" id="351605.Gura_4288"/>